<keyword evidence="1" id="KW-0732">Signal</keyword>
<protein>
    <recommendedName>
        <fullName evidence="4">Outer membrane protein beta-barrel domain-containing protein</fullName>
    </recommendedName>
</protein>
<evidence type="ECO:0008006" key="4">
    <source>
        <dbReference type="Google" id="ProtNLM"/>
    </source>
</evidence>
<accession>T0I0F8</accession>
<gene>
    <name evidence="2" type="ORF">L284_03780</name>
</gene>
<name>T0I0F8_9SPHN</name>
<reference evidence="2 3" key="1">
    <citation type="journal article" date="2013" name="Genome Announc.">
        <title>Genome Sequence of Novosphingobium lindaniclasticum LE124T, Isolated from a Hexachlorocyclohexane Dumpsite.</title>
        <authorList>
            <person name="Saxena A."/>
            <person name="Nayyar N."/>
            <person name="Sangwan N."/>
            <person name="Kumari R."/>
            <person name="Khurana J.P."/>
            <person name="Lal R."/>
        </authorList>
    </citation>
    <scope>NUCLEOTIDE SEQUENCE [LARGE SCALE GENOMIC DNA]</scope>
    <source>
        <strain evidence="2 3">LE124</strain>
    </source>
</reference>
<organism evidence="2 3">
    <name type="scientific">Novosphingobium lindaniclasticum LE124</name>
    <dbReference type="NCBI Taxonomy" id="1096930"/>
    <lineage>
        <taxon>Bacteria</taxon>
        <taxon>Pseudomonadati</taxon>
        <taxon>Pseudomonadota</taxon>
        <taxon>Alphaproteobacteria</taxon>
        <taxon>Sphingomonadales</taxon>
        <taxon>Sphingomonadaceae</taxon>
        <taxon>Novosphingobium</taxon>
    </lineage>
</organism>
<dbReference type="OrthoDB" id="7256004at2"/>
<feature type="signal peptide" evidence="1">
    <location>
        <begin position="1"/>
        <end position="22"/>
    </location>
</feature>
<evidence type="ECO:0000256" key="1">
    <source>
        <dbReference type="SAM" id="SignalP"/>
    </source>
</evidence>
<dbReference type="Proteomes" id="UP000015527">
    <property type="component" value="Unassembled WGS sequence"/>
</dbReference>
<dbReference type="eggNOG" id="COG4625">
    <property type="taxonomic scope" value="Bacteria"/>
</dbReference>
<feature type="chain" id="PRO_5004564875" description="Outer membrane protein beta-barrel domain-containing protein" evidence="1">
    <location>
        <begin position="23"/>
        <end position="229"/>
    </location>
</feature>
<dbReference type="PATRIC" id="fig|1096930.3.peg.744"/>
<comment type="caution">
    <text evidence="2">The sequence shown here is derived from an EMBL/GenBank/DDBJ whole genome shotgun (WGS) entry which is preliminary data.</text>
</comment>
<keyword evidence="3" id="KW-1185">Reference proteome</keyword>
<proteinExistence type="predicted"/>
<evidence type="ECO:0000313" key="2">
    <source>
        <dbReference type="EMBL" id="EQB18797.1"/>
    </source>
</evidence>
<evidence type="ECO:0000313" key="3">
    <source>
        <dbReference type="Proteomes" id="UP000015527"/>
    </source>
</evidence>
<dbReference type="RefSeq" id="WP_021232723.1">
    <property type="nucleotide sequence ID" value="NZ_ATHL01000032.1"/>
</dbReference>
<dbReference type="AlphaFoldDB" id="T0I0F8"/>
<sequence>MRASLGAALIIAAALGSAPALAKDGEGRVSAGITAGTLGIGPELGYRLSENIGLRANATFFSFGHDIHSDDIRYDADLKLRSGGAMIDVYPFGGGFRISGGLRVNGNKARGTGRPNDGASYTIGGTTYSAAEIGMLHAETDINKVAPALTLGYGGGLSKGVTFGIEAGALFQGSVKVKPLTVTGVCADSSIGPCAALAADLEAERQSVNDDIDDYKVYPVLQLTLGYRF</sequence>
<dbReference type="Gene3D" id="2.40.160.170">
    <property type="match status" value="1"/>
</dbReference>
<dbReference type="EMBL" id="ATHL01000032">
    <property type="protein sequence ID" value="EQB18797.1"/>
    <property type="molecule type" value="Genomic_DNA"/>
</dbReference>